<sequence length="212" mass="23136">MKTIGKFILSGLGSILSYLYPYKLSLTVQKQRNVIHTYWVKRYFKHFGSGSLIKHNALIVGMENITIGNNVVLGKELVMAIHTANVGGDFRPTITIGDESYIGDYSHITCINKISIGKSVLMGRRVTITDNSHGTFDMVDLRIPPALRKLQSKNHGVEICDRVWIGENVVVLPGVRIGEGCIIAAGAIVSKDIPPYSIAGGVPAKVIKTMSD</sequence>
<dbReference type="PANTHER" id="PTHR23416">
    <property type="entry name" value="SIALIC ACID SYNTHASE-RELATED"/>
    <property type="match status" value="1"/>
</dbReference>
<proteinExistence type="predicted"/>
<dbReference type="EMBL" id="RXOC01000007">
    <property type="protein sequence ID" value="RXF69362.1"/>
    <property type="molecule type" value="Genomic_DNA"/>
</dbReference>
<dbReference type="GO" id="GO:0016746">
    <property type="term" value="F:acyltransferase activity"/>
    <property type="evidence" value="ECO:0007669"/>
    <property type="project" value="UniProtKB-KW"/>
</dbReference>
<reference evidence="1 2" key="1">
    <citation type="submission" date="2018-12" db="EMBL/GenBank/DDBJ databases">
        <title>The Draft Genome Sequence of the Soil Bacterium Pedobacter tournemirensis R1.</title>
        <authorList>
            <person name="He J."/>
        </authorList>
    </citation>
    <scope>NUCLEOTIDE SEQUENCE [LARGE SCALE GENOMIC DNA]</scope>
    <source>
        <strain evidence="1 2">R1</strain>
    </source>
</reference>
<name>A0A4V1KI40_9SPHI</name>
<dbReference type="InterPro" id="IPR011004">
    <property type="entry name" value="Trimer_LpxA-like_sf"/>
</dbReference>
<dbReference type="CDD" id="cd04647">
    <property type="entry name" value="LbH_MAT_like"/>
    <property type="match status" value="1"/>
</dbReference>
<dbReference type="AlphaFoldDB" id="A0A4V1KI40"/>
<dbReference type="SUPFAM" id="SSF51161">
    <property type="entry name" value="Trimeric LpxA-like enzymes"/>
    <property type="match status" value="2"/>
</dbReference>
<organism evidence="1 2">
    <name type="scientific">Arcticibacter tournemirensis</name>
    <dbReference type="NCBI Taxonomy" id="699437"/>
    <lineage>
        <taxon>Bacteria</taxon>
        <taxon>Pseudomonadati</taxon>
        <taxon>Bacteroidota</taxon>
        <taxon>Sphingobacteriia</taxon>
        <taxon>Sphingobacteriales</taxon>
        <taxon>Sphingobacteriaceae</taxon>
        <taxon>Arcticibacter</taxon>
    </lineage>
</organism>
<dbReference type="Proteomes" id="UP000290848">
    <property type="component" value="Unassembled WGS sequence"/>
</dbReference>
<accession>A0A4V1KI40</accession>
<dbReference type="PANTHER" id="PTHR23416:SF78">
    <property type="entry name" value="LIPOPOLYSACCHARIDE BIOSYNTHESIS O-ACETYL TRANSFERASE WBBJ-RELATED"/>
    <property type="match status" value="1"/>
</dbReference>
<dbReference type="RefSeq" id="WP_128769635.1">
    <property type="nucleotide sequence ID" value="NZ_RXOC01000007.1"/>
</dbReference>
<keyword evidence="1" id="KW-0808">Transferase</keyword>
<protein>
    <submittedName>
        <fullName evidence="1">Acyltransferase</fullName>
    </submittedName>
</protein>
<evidence type="ECO:0000313" key="2">
    <source>
        <dbReference type="Proteomes" id="UP000290848"/>
    </source>
</evidence>
<keyword evidence="1" id="KW-0012">Acyltransferase</keyword>
<comment type="caution">
    <text evidence="1">The sequence shown here is derived from an EMBL/GenBank/DDBJ whole genome shotgun (WGS) entry which is preliminary data.</text>
</comment>
<gene>
    <name evidence="1" type="ORF">EKH83_11790</name>
</gene>
<dbReference type="InterPro" id="IPR051159">
    <property type="entry name" value="Hexapeptide_acetyltransf"/>
</dbReference>
<dbReference type="Pfam" id="PF00132">
    <property type="entry name" value="Hexapep"/>
    <property type="match status" value="1"/>
</dbReference>
<dbReference type="InterPro" id="IPR001451">
    <property type="entry name" value="Hexapep"/>
</dbReference>
<dbReference type="Gene3D" id="2.160.10.10">
    <property type="entry name" value="Hexapeptide repeat proteins"/>
    <property type="match status" value="1"/>
</dbReference>
<evidence type="ECO:0000313" key="1">
    <source>
        <dbReference type="EMBL" id="RXF69362.1"/>
    </source>
</evidence>